<reference evidence="8 9" key="1">
    <citation type="submission" date="2019-12" db="EMBL/GenBank/DDBJ databases">
        <title>Nitratireductor arenosus sp. nov., Isolated from sea sand, Jeju island, South Korea.</title>
        <authorList>
            <person name="Kim W."/>
        </authorList>
    </citation>
    <scope>NUCLEOTIDE SEQUENCE [LARGE SCALE GENOMIC DNA]</scope>
    <source>
        <strain evidence="8 9">CAU 1489</strain>
    </source>
</reference>
<feature type="binding site" evidence="7">
    <location>
        <position position="68"/>
    </location>
    <ligand>
        <name>Mg(2+)</name>
        <dbReference type="ChEBI" id="CHEBI:18420"/>
        <label>1</label>
        <note>catalytic</note>
    </ligand>
</feature>
<feature type="binding site" evidence="6">
    <location>
        <position position="88"/>
    </location>
    <ligand>
        <name>Mg(2+)</name>
        <dbReference type="ChEBI" id="CHEBI:18420"/>
        <label>2</label>
    </ligand>
</feature>
<dbReference type="PROSITE" id="PS00630">
    <property type="entry name" value="IMP_2"/>
    <property type="match status" value="1"/>
</dbReference>
<comment type="catalytic activity">
    <reaction evidence="6">
        <text>adenosine 3',5'-bisphosphate + H2O = AMP + phosphate</text>
        <dbReference type="Rhea" id="RHEA:10040"/>
        <dbReference type="ChEBI" id="CHEBI:15377"/>
        <dbReference type="ChEBI" id="CHEBI:43474"/>
        <dbReference type="ChEBI" id="CHEBI:58343"/>
        <dbReference type="ChEBI" id="CHEBI:456215"/>
        <dbReference type="EC" id="3.1.3.7"/>
    </reaction>
</comment>
<keyword evidence="6 7" id="KW-0460">Magnesium</keyword>
<evidence type="ECO:0000256" key="2">
    <source>
        <dbReference type="ARBA" id="ARBA00022475"/>
    </source>
</evidence>
<dbReference type="HAMAP" id="MF_02095">
    <property type="entry name" value="CysQ"/>
    <property type="match status" value="1"/>
</dbReference>
<comment type="function">
    <text evidence="6">Converts adenosine-3',5'-bisphosphate (PAP) to AMP.</text>
</comment>
<dbReference type="PANTHER" id="PTHR43028:SF5">
    <property type="entry name" value="3'(2'),5'-BISPHOSPHATE NUCLEOTIDASE 1"/>
    <property type="match status" value="1"/>
</dbReference>
<accession>A0A844QIS6</accession>
<comment type="cofactor">
    <cofactor evidence="6 7">
        <name>Mg(2+)</name>
        <dbReference type="ChEBI" id="CHEBI:18420"/>
    </cofactor>
</comment>
<feature type="binding site" evidence="6">
    <location>
        <position position="217"/>
    </location>
    <ligand>
        <name>Mg(2+)</name>
        <dbReference type="ChEBI" id="CHEBI:18420"/>
        <label>2</label>
    </ligand>
</feature>
<dbReference type="InterPro" id="IPR000760">
    <property type="entry name" value="Inositol_monophosphatase-like"/>
</dbReference>
<keyword evidence="4 6" id="KW-0378">Hydrolase</keyword>
<dbReference type="NCBIfam" id="TIGR01331">
    <property type="entry name" value="bisphos_cysQ"/>
    <property type="match status" value="1"/>
</dbReference>
<dbReference type="InterPro" id="IPR020550">
    <property type="entry name" value="Inositol_monophosphatase_CS"/>
</dbReference>
<keyword evidence="9" id="KW-1185">Reference proteome</keyword>
<dbReference type="SUPFAM" id="SSF56655">
    <property type="entry name" value="Carbohydrate phosphatase"/>
    <property type="match status" value="1"/>
</dbReference>
<keyword evidence="3 6" id="KW-0997">Cell inner membrane</keyword>
<dbReference type="Pfam" id="PF00459">
    <property type="entry name" value="Inositol_P"/>
    <property type="match status" value="1"/>
</dbReference>
<proteinExistence type="inferred from homology"/>
<evidence type="ECO:0000313" key="8">
    <source>
        <dbReference type="EMBL" id="MVA99806.1"/>
    </source>
</evidence>
<evidence type="ECO:0000256" key="5">
    <source>
        <dbReference type="ARBA" id="ARBA00023136"/>
    </source>
</evidence>
<comment type="caution">
    <text evidence="8">The sequence shown here is derived from an EMBL/GenBank/DDBJ whole genome shotgun (WGS) entry which is preliminary data.</text>
</comment>
<dbReference type="InterPro" id="IPR050725">
    <property type="entry name" value="CysQ/Inositol_MonoPase"/>
</dbReference>
<dbReference type="InterPro" id="IPR006240">
    <property type="entry name" value="CysQ"/>
</dbReference>
<dbReference type="PRINTS" id="PR00377">
    <property type="entry name" value="IMPHPHTASES"/>
</dbReference>
<dbReference type="GO" id="GO:0050427">
    <property type="term" value="P:3'-phosphoadenosine 5'-phosphosulfate metabolic process"/>
    <property type="evidence" value="ECO:0007669"/>
    <property type="project" value="TreeGrafter"/>
</dbReference>
<name>A0A844QIS6_9HYPH</name>
<keyword evidence="6 7" id="KW-0479">Metal-binding</keyword>
<feature type="binding site" evidence="7">
    <location>
        <position position="91"/>
    </location>
    <ligand>
        <name>Mg(2+)</name>
        <dbReference type="ChEBI" id="CHEBI:18420"/>
        <label>1</label>
        <note>catalytic</note>
    </ligand>
</feature>
<feature type="binding site" evidence="6">
    <location>
        <position position="88"/>
    </location>
    <ligand>
        <name>Mg(2+)</name>
        <dbReference type="ChEBI" id="CHEBI:18420"/>
        <label>1</label>
    </ligand>
</feature>
<feature type="binding site" evidence="7">
    <location>
        <position position="88"/>
    </location>
    <ligand>
        <name>Mg(2+)</name>
        <dbReference type="ChEBI" id="CHEBI:18420"/>
        <label>1</label>
        <note>catalytic</note>
    </ligand>
</feature>
<dbReference type="GO" id="GO:0000287">
    <property type="term" value="F:magnesium ion binding"/>
    <property type="evidence" value="ECO:0007669"/>
    <property type="project" value="UniProtKB-UniRule"/>
</dbReference>
<protein>
    <recommendedName>
        <fullName evidence="6">3'(2'),5'-bisphosphate nucleotidase CysQ</fullName>
        <ecNumber evidence="6">3.1.3.7</ecNumber>
    </recommendedName>
    <alternativeName>
        <fullName evidence="6">3'(2'),5-bisphosphonucleoside 3'(2')-phosphohydrolase</fullName>
    </alternativeName>
    <alternativeName>
        <fullName evidence="6">3'-phosphoadenosine 5'-phosphate phosphatase</fullName>
        <shortName evidence="6">PAP phosphatase</shortName>
    </alternativeName>
</protein>
<feature type="binding site" evidence="6">
    <location>
        <position position="90"/>
    </location>
    <ligand>
        <name>Mg(2+)</name>
        <dbReference type="ChEBI" id="CHEBI:18420"/>
        <label>1</label>
    </ligand>
</feature>
<sequence>MAGDEELLREMERLAVLASREILDVARRGIVTERKADASPVTEADRRAEKTILGGLRRAFPDIACVGEEEASAGVADTATGETFFLVDPLDGTKEFVCGRPDYTVNIALIRTAAPAIGVVVAPATGELYAARPGHAERARVAADGAVVERARLAVRPAVEPPLVVASRSHLSRETSAYIAACGAKETVSVGSSLKFCLLARGDADLYPRFSRTMQWDTAAGDAVLRAAGGRTVEVGGGDLAYGRRQAQGEEWANPWFIAMGGAVPMADTGR</sequence>
<dbReference type="GO" id="GO:0005886">
    <property type="term" value="C:plasma membrane"/>
    <property type="evidence" value="ECO:0007669"/>
    <property type="project" value="UniProtKB-SubCell"/>
</dbReference>
<feature type="binding site" evidence="7">
    <location>
        <position position="217"/>
    </location>
    <ligand>
        <name>Mg(2+)</name>
        <dbReference type="ChEBI" id="CHEBI:18420"/>
        <label>1</label>
        <note>catalytic</note>
    </ligand>
</feature>
<keyword evidence="2 6" id="KW-1003">Cell membrane</keyword>
<dbReference type="PANTHER" id="PTHR43028">
    <property type="entry name" value="3'(2'),5'-BISPHOSPHATE NUCLEOTIDASE 1"/>
    <property type="match status" value="1"/>
</dbReference>
<evidence type="ECO:0000256" key="7">
    <source>
        <dbReference type="PIRSR" id="PIRSR600760-2"/>
    </source>
</evidence>
<dbReference type="RefSeq" id="WP_156715395.1">
    <property type="nucleotide sequence ID" value="NZ_WPHG01000008.1"/>
</dbReference>
<organism evidence="8 9">
    <name type="scientific">Nitratireductor arenosus</name>
    <dbReference type="NCBI Taxonomy" id="2682096"/>
    <lineage>
        <taxon>Bacteria</taxon>
        <taxon>Pseudomonadati</taxon>
        <taxon>Pseudomonadota</taxon>
        <taxon>Alphaproteobacteria</taxon>
        <taxon>Hyphomicrobiales</taxon>
        <taxon>Phyllobacteriaceae</taxon>
        <taxon>Nitratireductor</taxon>
    </lineage>
</organism>
<feature type="binding site" evidence="6">
    <location>
        <begin position="90"/>
        <end position="93"/>
    </location>
    <ligand>
        <name>substrate</name>
    </ligand>
</feature>
<dbReference type="GO" id="GO:0046854">
    <property type="term" value="P:phosphatidylinositol phosphate biosynthetic process"/>
    <property type="evidence" value="ECO:0007669"/>
    <property type="project" value="InterPro"/>
</dbReference>
<dbReference type="EMBL" id="WPHG01000008">
    <property type="protein sequence ID" value="MVA99806.1"/>
    <property type="molecule type" value="Genomic_DNA"/>
</dbReference>
<feature type="binding site" evidence="7">
    <location>
        <position position="90"/>
    </location>
    <ligand>
        <name>Mg(2+)</name>
        <dbReference type="ChEBI" id="CHEBI:18420"/>
        <label>2</label>
    </ligand>
</feature>
<keyword evidence="5 6" id="KW-0472">Membrane</keyword>
<dbReference type="Gene3D" id="3.30.540.10">
    <property type="entry name" value="Fructose-1,6-Bisphosphatase, subunit A, domain 1"/>
    <property type="match status" value="1"/>
</dbReference>
<evidence type="ECO:0000256" key="3">
    <source>
        <dbReference type="ARBA" id="ARBA00022519"/>
    </source>
</evidence>
<feature type="binding site" evidence="6">
    <location>
        <position position="217"/>
    </location>
    <ligand>
        <name>substrate</name>
    </ligand>
</feature>
<dbReference type="GO" id="GO:0008441">
    <property type="term" value="F:3'(2'),5'-bisphosphate nucleotidase activity"/>
    <property type="evidence" value="ECO:0007669"/>
    <property type="project" value="UniProtKB-UniRule"/>
</dbReference>
<feature type="binding site" evidence="6">
    <location>
        <position position="91"/>
    </location>
    <ligand>
        <name>Mg(2+)</name>
        <dbReference type="ChEBI" id="CHEBI:18420"/>
        <label>2</label>
    </ligand>
</feature>
<dbReference type="AlphaFoldDB" id="A0A844QIS6"/>
<dbReference type="Proteomes" id="UP000463224">
    <property type="component" value="Unassembled WGS sequence"/>
</dbReference>
<feature type="binding site" evidence="6">
    <location>
        <position position="68"/>
    </location>
    <ligand>
        <name>substrate</name>
    </ligand>
</feature>
<feature type="binding site" evidence="6">
    <location>
        <position position="68"/>
    </location>
    <ligand>
        <name>Mg(2+)</name>
        <dbReference type="ChEBI" id="CHEBI:18420"/>
        <label>1</label>
    </ligand>
</feature>
<comment type="subcellular location">
    <subcellularLocation>
        <location evidence="6">Cell inner membrane</location>
        <topology evidence="6">Peripheral membrane protein</topology>
        <orientation evidence="6">Cytoplasmic side</orientation>
    </subcellularLocation>
</comment>
<dbReference type="Gene3D" id="3.40.190.80">
    <property type="match status" value="1"/>
</dbReference>
<evidence type="ECO:0000313" key="9">
    <source>
        <dbReference type="Proteomes" id="UP000463224"/>
    </source>
</evidence>
<evidence type="ECO:0000256" key="1">
    <source>
        <dbReference type="ARBA" id="ARBA00005289"/>
    </source>
</evidence>
<dbReference type="GO" id="GO:0000103">
    <property type="term" value="P:sulfate assimilation"/>
    <property type="evidence" value="ECO:0007669"/>
    <property type="project" value="TreeGrafter"/>
</dbReference>
<comment type="similarity">
    <text evidence="1 6">Belongs to the inositol monophosphatase superfamily. CysQ family.</text>
</comment>
<gene>
    <name evidence="6 8" type="primary">cysQ</name>
    <name evidence="8" type="ORF">GN330_21360</name>
</gene>
<evidence type="ECO:0000256" key="4">
    <source>
        <dbReference type="ARBA" id="ARBA00022801"/>
    </source>
</evidence>
<evidence type="ECO:0000256" key="6">
    <source>
        <dbReference type="HAMAP-Rule" id="MF_02095"/>
    </source>
</evidence>
<dbReference type="CDD" id="cd01638">
    <property type="entry name" value="CysQ"/>
    <property type="match status" value="1"/>
</dbReference>
<dbReference type="EC" id="3.1.3.7" evidence="6"/>